<proteinExistence type="predicted"/>
<dbReference type="InterPro" id="IPR015927">
    <property type="entry name" value="Peptidase_S24_S26A/B/C"/>
</dbReference>
<dbReference type="RefSeq" id="WP_039191764.1">
    <property type="nucleotide sequence ID" value="NZ_JRFJ01000002.1"/>
</dbReference>
<organism evidence="2 3">
    <name type="scientific">Aureimonas altamirensis</name>
    <dbReference type="NCBI Taxonomy" id="370622"/>
    <lineage>
        <taxon>Bacteria</taxon>
        <taxon>Pseudomonadati</taxon>
        <taxon>Pseudomonadota</taxon>
        <taxon>Alphaproteobacteria</taxon>
        <taxon>Hyphomicrobiales</taxon>
        <taxon>Aurantimonadaceae</taxon>
        <taxon>Aureimonas</taxon>
    </lineage>
</organism>
<reference evidence="2 3" key="1">
    <citation type="submission" date="2014-09" db="EMBL/GenBank/DDBJ databases">
        <title>Isolation and characterization of Aurantimonas altamirensis ON-56566 from clinical sample following a dog bite.</title>
        <authorList>
            <person name="Eshaghi A."/>
            <person name="Li A."/>
            <person name="Shahinas D."/>
            <person name="Bahn P."/>
            <person name="Kus J.V."/>
            <person name="Patel S.N."/>
        </authorList>
    </citation>
    <scope>NUCLEOTIDE SEQUENCE [LARGE SCALE GENOMIC DNA]</scope>
    <source>
        <strain evidence="2 3">ON-56566</strain>
    </source>
</reference>
<dbReference type="Gene3D" id="2.10.109.10">
    <property type="entry name" value="Umud Fragment, subunit A"/>
    <property type="match status" value="1"/>
</dbReference>
<feature type="domain" description="Peptidase S24/S26A/S26B/S26C" evidence="1">
    <location>
        <begin position="116"/>
        <end position="203"/>
    </location>
</feature>
<evidence type="ECO:0000313" key="3">
    <source>
        <dbReference type="Proteomes" id="UP000030826"/>
    </source>
</evidence>
<protein>
    <recommendedName>
        <fullName evidence="1">Peptidase S24/S26A/S26B/S26C domain-containing protein</fullName>
    </recommendedName>
</protein>
<dbReference type="CDD" id="cd06529">
    <property type="entry name" value="S24_LexA-like"/>
    <property type="match status" value="1"/>
</dbReference>
<dbReference type="OrthoDB" id="9792157at2"/>
<dbReference type="Proteomes" id="UP000030826">
    <property type="component" value="Unassembled WGS sequence"/>
</dbReference>
<dbReference type="SUPFAM" id="SSF51306">
    <property type="entry name" value="LexA/Signal peptidase"/>
    <property type="match status" value="1"/>
</dbReference>
<name>A0A0B1Q306_9HYPH</name>
<gene>
    <name evidence="2" type="ORF">LA66_09440</name>
</gene>
<dbReference type="InterPro" id="IPR039418">
    <property type="entry name" value="LexA-like"/>
</dbReference>
<evidence type="ECO:0000259" key="1">
    <source>
        <dbReference type="Pfam" id="PF00717"/>
    </source>
</evidence>
<dbReference type="InterPro" id="IPR036286">
    <property type="entry name" value="LexA/Signal_pep-like_sf"/>
</dbReference>
<dbReference type="EMBL" id="JRFJ01000002">
    <property type="protein sequence ID" value="KHJ54784.1"/>
    <property type="molecule type" value="Genomic_DNA"/>
</dbReference>
<sequence>MLSNDEWWAAIDRLAETRGLTPSALARQAGLDATSFNKSKRRSIDGRPRWPSTESVAKVLSATGTSMEDFLGITRPLSVKVSLPLATGAHLTDARQFGSDGPVTGPGSVSLDIKIDASSFGTYALEVGNERQFAPRYAEGDILLLTPDTSARPGERVLAVLYSDDFIVGTVRRNAPGRVEIAPLDPALPVVRFARKAIRHMARIAWASQ</sequence>
<accession>A0A0B1Q306</accession>
<evidence type="ECO:0000313" key="2">
    <source>
        <dbReference type="EMBL" id="KHJ54784.1"/>
    </source>
</evidence>
<dbReference type="AlphaFoldDB" id="A0A0B1Q306"/>
<dbReference type="STRING" id="370622.LA66_09440"/>
<dbReference type="Pfam" id="PF00717">
    <property type="entry name" value="Peptidase_S24"/>
    <property type="match status" value="1"/>
</dbReference>
<comment type="caution">
    <text evidence="2">The sequence shown here is derived from an EMBL/GenBank/DDBJ whole genome shotgun (WGS) entry which is preliminary data.</text>
</comment>